<dbReference type="PROSITE" id="PS51257">
    <property type="entry name" value="PROKAR_LIPOPROTEIN"/>
    <property type="match status" value="1"/>
</dbReference>
<dbReference type="Proteomes" id="UP000295807">
    <property type="component" value="Unassembled WGS sequence"/>
</dbReference>
<evidence type="ECO:0008006" key="4">
    <source>
        <dbReference type="Google" id="ProtNLM"/>
    </source>
</evidence>
<name>A0A4R3KPH0_9SPHI</name>
<dbReference type="OrthoDB" id="663527at2"/>
<organism evidence="2 3">
    <name type="scientific">Anseongella ginsenosidimutans</name>
    <dbReference type="NCBI Taxonomy" id="496056"/>
    <lineage>
        <taxon>Bacteria</taxon>
        <taxon>Pseudomonadati</taxon>
        <taxon>Bacteroidota</taxon>
        <taxon>Sphingobacteriia</taxon>
        <taxon>Sphingobacteriales</taxon>
        <taxon>Sphingobacteriaceae</taxon>
        <taxon>Anseongella</taxon>
    </lineage>
</organism>
<evidence type="ECO:0000313" key="2">
    <source>
        <dbReference type="EMBL" id="TCS86550.1"/>
    </source>
</evidence>
<comment type="caution">
    <text evidence="2">The sequence shown here is derived from an EMBL/GenBank/DDBJ whole genome shotgun (WGS) entry which is preliminary data.</text>
</comment>
<keyword evidence="1" id="KW-0732">Signal</keyword>
<evidence type="ECO:0000256" key="1">
    <source>
        <dbReference type="SAM" id="SignalP"/>
    </source>
</evidence>
<dbReference type="Pfam" id="PF20050">
    <property type="entry name" value="DUF6452"/>
    <property type="match status" value="1"/>
</dbReference>
<protein>
    <recommendedName>
        <fullName evidence="4">Lipoprotein</fullName>
    </recommendedName>
</protein>
<dbReference type="AlphaFoldDB" id="A0A4R3KPH0"/>
<sequence length="158" mass="17521">MIPAFKYTGLGAVLFCLLLSACEESACDTSTRTAIQLKFYSRTTDSIPKDTVITLDLEGIYGIGREDSILFEGASVSLVTLPLPLEGDSCQFVMEFPTQSDTLTLTFDRQLRYISKGCGFVTWFTIRDATITENAVRNISIVEPSVTTSNEENIKLYF</sequence>
<feature type="signal peptide" evidence="1">
    <location>
        <begin position="1"/>
        <end position="26"/>
    </location>
</feature>
<evidence type="ECO:0000313" key="3">
    <source>
        <dbReference type="Proteomes" id="UP000295807"/>
    </source>
</evidence>
<proteinExistence type="predicted"/>
<feature type="chain" id="PRO_5020214619" description="Lipoprotein" evidence="1">
    <location>
        <begin position="27"/>
        <end position="158"/>
    </location>
</feature>
<gene>
    <name evidence="2" type="ORF">EDD80_10783</name>
</gene>
<keyword evidence="3" id="KW-1185">Reference proteome</keyword>
<dbReference type="RefSeq" id="WP_132129560.1">
    <property type="nucleotide sequence ID" value="NZ_CP042432.1"/>
</dbReference>
<dbReference type="InterPro" id="IPR045607">
    <property type="entry name" value="DUF6452"/>
</dbReference>
<dbReference type="EMBL" id="SMAD01000007">
    <property type="protein sequence ID" value="TCS86550.1"/>
    <property type="molecule type" value="Genomic_DNA"/>
</dbReference>
<accession>A0A4R3KPH0</accession>
<reference evidence="2 3" key="1">
    <citation type="submission" date="2019-03" db="EMBL/GenBank/DDBJ databases">
        <title>Genomic Encyclopedia of Type Strains, Phase IV (KMG-IV): sequencing the most valuable type-strain genomes for metagenomic binning, comparative biology and taxonomic classification.</title>
        <authorList>
            <person name="Goeker M."/>
        </authorList>
    </citation>
    <scope>NUCLEOTIDE SEQUENCE [LARGE SCALE GENOMIC DNA]</scope>
    <source>
        <strain evidence="2 3">DSM 21100</strain>
    </source>
</reference>